<evidence type="ECO:0000313" key="3">
    <source>
        <dbReference type="Proteomes" id="UP000015106"/>
    </source>
</evidence>
<dbReference type="AlphaFoldDB" id="A0A8R7PZG1"/>
<organism evidence="2 3">
    <name type="scientific">Triticum urartu</name>
    <name type="common">Red wild einkorn</name>
    <name type="synonym">Crithodium urartu</name>
    <dbReference type="NCBI Taxonomy" id="4572"/>
    <lineage>
        <taxon>Eukaryota</taxon>
        <taxon>Viridiplantae</taxon>
        <taxon>Streptophyta</taxon>
        <taxon>Embryophyta</taxon>
        <taxon>Tracheophyta</taxon>
        <taxon>Spermatophyta</taxon>
        <taxon>Magnoliopsida</taxon>
        <taxon>Liliopsida</taxon>
        <taxon>Poales</taxon>
        <taxon>Poaceae</taxon>
        <taxon>BOP clade</taxon>
        <taxon>Pooideae</taxon>
        <taxon>Triticodae</taxon>
        <taxon>Triticeae</taxon>
        <taxon>Triticinae</taxon>
        <taxon>Triticum</taxon>
    </lineage>
</organism>
<evidence type="ECO:0000313" key="2">
    <source>
        <dbReference type="EnsemblPlants" id="TuG1812G0300005580.01.T01"/>
    </source>
</evidence>
<feature type="region of interest" description="Disordered" evidence="1">
    <location>
        <begin position="65"/>
        <end position="89"/>
    </location>
</feature>
<reference evidence="2" key="2">
    <citation type="submission" date="2018-03" db="EMBL/GenBank/DDBJ databases">
        <title>The Triticum urartu genome reveals the dynamic nature of wheat genome evolution.</title>
        <authorList>
            <person name="Ling H."/>
            <person name="Ma B."/>
            <person name="Shi X."/>
            <person name="Liu H."/>
            <person name="Dong L."/>
            <person name="Sun H."/>
            <person name="Cao Y."/>
            <person name="Gao Q."/>
            <person name="Zheng S."/>
            <person name="Li Y."/>
            <person name="Yu Y."/>
            <person name="Du H."/>
            <person name="Qi M."/>
            <person name="Li Y."/>
            <person name="Yu H."/>
            <person name="Cui Y."/>
            <person name="Wang N."/>
            <person name="Chen C."/>
            <person name="Wu H."/>
            <person name="Zhao Y."/>
            <person name="Zhang J."/>
            <person name="Li Y."/>
            <person name="Zhou W."/>
            <person name="Zhang B."/>
            <person name="Hu W."/>
            <person name="Eijk M."/>
            <person name="Tang J."/>
            <person name="Witsenboer H."/>
            <person name="Zhao S."/>
            <person name="Li Z."/>
            <person name="Zhang A."/>
            <person name="Wang D."/>
            <person name="Liang C."/>
        </authorList>
    </citation>
    <scope>NUCLEOTIDE SEQUENCE [LARGE SCALE GENOMIC DNA]</scope>
    <source>
        <strain evidence="2">cv. G1812</strain>
    </source>
</reference>
<keyword evidence="3" id="KW-1185">Reference proteome</keyword>
<evidence type="ECO:0000256" key="1">
    <source>
        <dbReference type="SAM" id="MobiDB-lite"/>
    </source>
</evidence>
<dbReference type="Gramene" id="TuG1812G0300005580.01.T01">
    <property type="protein sequence ID" value="TuG1812G0300005580.01.T01"/>
    <property type="gene ID" value="TuG1812G0300005580.01"/>
</dbReference>
<dbReference type="Proteomes" id="UP000015106">
    <property type="component" value="Chromosome 3"/>
</dbReference>
<proteinExistence type="predicted"/>
<name>A0A8R7PZG1_TRIUA</name>
<dbReference type="EnsemblPlants" id="TuG1812G0300005580.01.T01">
    <property type="protein sequence ID" value="TuG1812G0300005580.01.T01"/>
    <property type="gene ID" value="TuG1812G0300005580.01"/>
</dbReference>
<protein>
    <submittedName>
        <fullName evidence="2">Uncharacterized protein</fullName>
    </submittedName>
</protein>
<sequence>PFFLCSDELPCLDPSSEAPVAAVSDVLLAGAPFVLCSEAGSGLASVLLPSQNTRWNISRRRAKAQVATHQPRTIARQGPSKSADGKYID</sequence>
<reference evidence="3" key="1">
    <citation type="journal article" date="2013" name="Nature">
        <title>Draft genome of the wheat A-genome progenitor Triticum urartu.</title>
        <authorList>
            <person name="Ling H.Q."/>
            <person name="Zhao S."/>
            <person name="Liu D."/>
            <person name="Wang J."/>
            <person name="Sun H."/>
            <person name="Zhang C."/>
            <person name="Fan H."/>
            <person name="Li D."/>
            <person name="Dong L."/>
            <person name="Tao Y."/>
            <person name="Gao C."/>
            <person name="Wu H."/>
            <person name="Li Y."/>
            <person name="Cui Y."/>
            <person name="Guo X."/>
            <person name="Zheng S."/>
            <person name="Wang B."/>
            <person name="Yu K."/>
            <person name="Liang Q."/>
            <person name="Yang W."/>
            <person name="Lou X."/>
            <person name="Chen J."/>
            <person name="Feng M."/>
            <person name="Jian J."/>
            <person name="Zhang X."/>
            <person name="Luo G."/>
            <person name="Jiang Y."/>
            <person name="Liu J."/>
            <person name="Wang Z."/>
            <person name="Sha Y."/>
            <person name="Zhang B."/>
            <person name="Wu H."/>
            <person name="Tang D."/>
            <person name="Shen Q."/>
            <person name="Xue P."/>
            <person name="Zou S."/>
            <person name="Wang X."/>
            <person name="Liu X."/>
            <person name="Wang F."/>
            <person name="Yang Y."/>
            <person name="An X."/>
            <person name="Dong Z."/>
            <person name="Zhang K."/>
            <person name="Zhang X."/>
            <person name="Luo M.C."/>
            <person name="Dvorak J."/>
            <person name="Tong Y."/>
            <person name="Wang J."/>
            <person name="Yang H."/>
            <person name="Li Z."/>
            <person name="Wang D."/>
            <person name="Zhang A."/>
            <person name="Wang J."/>
        </authorList>
    </citation>
    <scope>NUCLEOTIDE SEQUENCE</scope>
    <source>
        <strain evidence="3">cv. G1812</strain>
    </source>
</reference>
<accession>A0A8R7PZG1</accession>
<reference evidence="2" key="3">
    <citation type="submission" date="2022-06" db="UniProtKB">
        <authorList>
            <consortium name="EnsemblPlants"/>
        </authorList>
    </citation>
    <scope>IDENTIFICATION</scope>
</reference>